<keyword evidence="4" id="KW-1185">Reference proteome</keyword>
<dbReference type="Proteomes" id="UP000821853">
    <property type="component" value="Chromosome 1"/>
</dbReference>
<organism evidence="3 4">
    <name type="scientific">Haemaphysalis longicornis</name>
    <name type="common">Bush tick</name>
    <dbReference type="NCBI Taxonomy" id="44386"/>
    <lineage>
        <taxon>Eukaryota</taxon>
        <taxon>Metazoa</taxon>
        <taxon>Ecdysozoa</taxon>
        <taxon>Arthropoda</taxon>
        <taxon>Chelicerata</taxon>
        <taxon>Arachnida</taxon>
        <taxon>Acari</taxon>
        <taxon>Parasitiformes</taxon>
        <taxon>Ixodida</taxon>
        <taxon>Ixodoidea</taxon>
        <taxon>Ixodidae</taxon>
        <taxon>Haemaphysalinae</taxon>
        <taxon>Haemaphysalis</taxon>
    </lineage>
</organism>
<evidence type="ECO:0000259" key="2">
    <source>
        <dbReference type="PROSITE" id="PS50158"/>
    </source>
</evidence>
<dbReference type="VEuPathDB" id="VectorBase:HLOH_052223"/>
<dbReference type="GO" id="GO:0003676">
    <property type="term" value="F:nucleic acid binding"/>
    <property type="evidence" value="ECO:0007669"/>
    <property type="project" value="InterPro"/>
</dbReference>
<dbReference type="AlphaFoldDB" id="A0A9J6F6Z5"/>
<dbReference type="EMBL" id="JABSTR010000001">
    <property type="protein sequence ID" value="KAH9360702.1"/>
    <property type="molecule type" value="Genomic_DNA"/>
</dbReference>
<keyword evidence="1" id="KW-0479">Metal-binding</keyword>
<keyword evidence="1" id="KW-0863">Zinc-finger</keyword>
<keyword evidence="1" id="KW-0862">Zinc</keyword>
<evidence type="ECO:0000256" key="1">
    <source>
        <dbReference type="PROSITE-ProRule" id="PRU00047"/>
    </source>
</evidence>
<reference evidence="3 4" key="1">
    <citation type="journal article" date="2020" name="Cell">
        <title>Large-Scale Comparative Analyses of Tick Genomes Elucidate Their Genetic Diversity and Vector Capacities.</title>
        <authorList>
            <consortium name="Tick Genome and Microbiome Consortium (TIGMIC)"/>
            <person name="Jia N."/>
            <person name="Wang J."/>
            <person name="Shi W."/>
            <person name="Du L."/>
            <person name="Sun Y."/>
            <person name="Zhan W."/>
            <person name="Jiang J.F."/>
            <person name="Wang Q."/>
            <person name="Zhang B."/>
            <person name="Ji P."/>
            <person name="Bell-Sakyi L."/>
            <person name="Cui X.M."/>
            <person name="Yuan T.T."/>
            <person name="Jiang B.G."/>
            <person name="Yang W.F."/>
            <person name="Lam T.T."/>
            <person name="Chang Q.C."/>
            <person name="Ding S.J."/>
            <person name="Wang X.J."/>
            <person name="Zhu J.G."/>
            <person name="Ruan X.D."/>
            <person name="Zhao L."/>
            <person name="Wei J.T."/>
            <person name="Ye R.Z."/>
            <person name="Que T.C."/>
            <person name="Du C.H."/>
            <person name="Zhou Y.H."/>
            <person name="Cheng J.X."/>
            <person name="Dai P.F."/>
            <person name="Guo W.B."/>
            <person name="Han X.H."/>
            <person name="Huang E.J."/>
            <person name="Li L.F."/>
            <person name="Wei W."/>
            <person name="Gao Y.C."/>
            <person name="Liu J.Z."/>
            <person name="Shao H.Z."/>
            <person name="Wang X."/>
            <person name="Wang C.C."/>
            <person name="Yang T.C."/>
            <person name="Huo Q.B."/>
            <person name="Li W."/>
            <person name="Chen H.Y."/>
            <person name="Chen S.E."/>
            <person name="Zhou L.G."/>
            <person name="Ni X.B."/>
            <person name="Tian J.H."/>
            <person name="Sheng Y."/>
            <person name="Liu T."/>
            <person name="Pan Y.S."/>
            <person name="Xia L.Y."/>
            <person name="Li J."/>
            <person name="Zhao F."/>
            <person name="Cao W.C."/>
        </authorList>
    </citation>
    <scope>NUCLEOTIDE SEQUENCE [LARGE SCALE GENOMIC DNA]</scope>
    <source>
        <strain evidence="3">HaeL-2018</strain>
    </source>
</reference>
<dbReference type="GO" id="GO:0008270">
    <property type="term" value="F:zinc ion binding"/>
    <property type="evidence" value="ECO:0007669"/>
    <property type="project" value="UniProtKB-KW"/>
</dbReference>
<name>A0A9J6F6Z5_HAELO</name>
<dbReference type="OrthoDB" id="6488226at2759"/>
<dbReference type="SUPFAM" id="SSF57756">
    <property type="entry name" value="Retrovirus zinc finger-like domains"/>
    <property type="match status" value="1"/>
</dbReference>
<dbReference type="PROSITE" id="PS50158">
    <property type="entry name" value="ZF_CCHC"/>
    <property type="match status" value="1"/>
</dbReference>
<gene>
    <name evidence="3" type="ORF">HPB48_020489</name>
</gene>
<protein>
    <recommendedName>
        <fullName evidence="2">CCHC-type domain-containing protein</fullName>
    </recommendedName>
</protein>
<dbReference type="InterPro" id="IPR001878">
    <property type="entry name" value="Znf_CCHC"/>
</dbReference>
<evidence type="ECO:0000313" key="4">
    <source>
        <dbReference type="Proteomes" id="UP000821853"/>
    </source>
</evidence>
<evidence type="ECO:0000313" key="3">
    <source>
        <dbReference type="EMBL" id="KAH9360702.1"/>
    </source>
</evidence>
<sequence>MPAGDRNPTVLAAHRMGETSAIIILFEGHNVPQYVKFASLMMRCRLYKQHKEVCRSCGEIGHRKDVCPRPEKKVCFDCGLHNPPENHQASCKPRCKLCGAPHPSGRGKVP</sequence>
<dbReference type="InterPro" id="IPR036875">
    <property type="entry name" value="Znf_CCHC_sf"/>
</dbReference>
<accession>A0A9J6F6Z5</accession>
<proteinExistence type="predicted"/>
<feature type="domain" description="CCHC-type" evidence="2">
    <location>
        <begin position="54"/>
        <end position="69"/>
    </location>
</feature>
<comment type="caution">
    <text evidence="3">The sequence shown here is derived from an EMBL/GenBank/DDBJ whole genome shotgun (WGS) entry which is preliminary data.</text>
</comment>